<dbReference type="GO" id="GO:0009231">
    <property type="term" value="P:riboflavin biosynthetic process"/>
    <property type="evidence" value="ECO:0007669"/>
    <property type="project" value="InterPro"/>
</dbReference>
<dbReference type="EMBL" id="MAXA01000113">
    <property type="protein sequence ID" value="OHV37230.1"/>
    <property type="molecule type" value="Genomic_DNA"/>
</dbReference>
<dbReference type="Proteomes" id="UP000179769">
    <property type="component" value="Unassembled WGS sequence"/>
</dbReference>
<protein>
    <submittedName>
        <fullName evidence="6">Deaminase</fullName>
    </submittedName>
</protein>
<dbReference type="PANTHER" id="PTHR38011:SF7">
    <property type="entry name" value="2,5-DIAMINO-6-RIBOSYLAMINO-4(3H)-PYRIMIDINONE 5'-PHOSPHATE REDUCTASE"/>
    <property type="match status" value="1"/>
</dbReference>
<evidence type="ECO:0000256" key="3">
    <source>
        <dbReference type="ARBA" id="ARBA00023002"/>
    </source>
</evidence>
<evidence type="ECO:0000256" key="4">
    <source>
        <dbReference type="SAM" id="MobiDB-lite"/>
    </source>
</evidence>
<dbReference type="Pfam" id="PF01872">
    <property type="entry name" value="RibD_C"/>
    <property type="match status" value="1"/>
</dbReference>
<comment type="pathway">
    <text evidence="1">Cofactor biosynthesis; riboflavin biosynthesis.</text>
</comment>
<proteinExistence type="predicted"/>
<dbReference type="RefSeq" id="WP_071061480.1">
    <property type="nucleotide sequence ID" value="NZ_MAXA01000113.1"/>
</dbReference>
<organism evidence="6 7">
    <name type="scientific">Parafrankia soli</name>
    <dbReference type="NCBI Taxonomy" id="2599596"/>
    <lineage>
        <taxon>Bacteria</taxon>
        <taxon>Bacillati</taxon>
        <taxon>Actinomycetota</taxon>
        <taxon>Actinomycetes</taxon>
        <taxon>Frankiales</taxon>
        <taxon>Frankiaceae</taxon>
        <taxon>Parafrankia</taxon>
    </lineage>
</organism>
<dbReference type="SUPFAM" id="SSF53597">
    <property type="entry name" value="Dihydrofolate reductase-like"/>
    <property type="match status" value="1"/>
</dbReference>
<keyword evidence="3" id="KW-0560">Oxidoreductase</keyword>
<gene>
    <name evidence="6" type="ORF">BBK14_02250</name>
</gene>
<dbReference type="OrthoDB" id="9800865at2"/>
<keyword evidence="2" id="KW-0521">NADP</keyword>
<dbReference type="InterPro" id="IPR024072">
    <property type="entry name" value="DHFR-like_dom_sf"/>
</dbReference>
<comment type="caution">
    <text evidence="6">The sequence shown here is derived from an EMBL/GenBank/DDBJ whole genome shotgun (WGS) entry which is preliminary data.</text>
</comment>
<feature type="region of interest" description="Disordered" evidence="4">
    <location>
        <begin position="115"/>
        <end position="141"/>
    </location>
</feature>
<feature type="domain" description="Bacterial bifunctional deaminase-reductase C-terminal" evidence="5">
    <location>
        <begin position="5"/>
        <end position="239"/>
    </location>
</feature>
<dbReference type="AlphaFoldDB" id="A0A1S1QTD8"/>
<dbReference type="Gene3D" id="3.40.430.10">
    <property type="entry name" value="Dihydrofolate Reductase, subunit A"/>
    <property type="match status" value="1"/>
</dbReference>
<evidence type="ECO:0000313" key="7">
    <source>
        <dbReference type="Proteomes" id="UP000179769"/>
    </source>
</evidence>
<evidence type="ECO:0000256" key="1">
    <source>
        <dbReference type="ARBA" id="ARBA00005104"/>
    </source>
</evidence>
<dbReference type="GO" id="GO:0008703">
    <property type="term" value="F:5-amino-6-(5-phosphoribosylamino)uracil reductase activity"/>
    <property type="evidence" value="ECO:0007669"/>
    <property type="project" value="InterPro"/>
</dbReference>
<sequence>MTARPYVLLSCAMSLDGRIDDCSPQRLVLSSQADLDRVDEVRAGCDAILVGARTLRRDNPGLAVRSELRRAERTAAGRPATPLRAVLTSGGRLDPDARFFLDGAEKVVYRFAGAAPRSAPESGPGAGAGAGTGTGTPAPAVPPDLSVVATVVDLEAPPLEHLLDDLSRRGTRRLLVEGGTTVHTAFLTAGLVDELHLVIAPFFVGEAAAPTFVGPGSFPFDTAHRLRLVDVRQLDGVVLLRYLTPSVT</sequence>
<dbReference type="PANTHER" id="PTHR38011">
    <property type="entry name" value="DIHYDROFOLATE REDUCTASE FAMILY PROTEIN (AFU_ORTHOLOGUE AFUA_8G06820)"/>
    <property type="match status" value="1"/>
</dbReference>
<dbReference type="InterPro" id="IPR002734">
    <property type="entry name" value="RibDG_C"/>
</dbReference>
<evidence type="ECO:0000256" key="2">
    <source>
        <dbReference type="ARBA" id="ARBA00022857"/>
    </source>
</evidence>
<feature type="compositionally biased region" description="Gly residues" evidence="4">
    <location>
        <begin position="124"/>
        <end position="134"/>
    </location>
</feature>
<keyword evidence="7" id="KW-1185">Reference proteome</keyword>
<evidence type="ECO:0000259" key="5">
    <source>
        <dbReference type="Pfam" id="PF01872"/>
    </source>
</evidence>
<evidence type="ECO:0000313" key="6">
    <source>
        <dbReference type="EMBL" id="OHV37230.1"/>
    </source>
</evidence>
<dbReference type="InterPro" id="IPR050765">
    <property type="entry name" value="Riboflavin_Biosynth_HTPR"/>
</dbReference>
<name>A0A1S1QTD8_9ACTN</name>
<accession>A0A1S1QTD8</accession>
<reference evidence="7" key="1">
    <citation type="submission" date="2016-07" db="EMBL/GenBank/DDBJ databases">
        <title>Frankia sp. NRRL B-16219 Genome sequencing.</title>
        <authorList>
            <person name="Ghodhbane-Gtari F."/>
            <person name="Swanson E."/>
            <person name="Gueddou A."/>
            <person name="Louati M."/>
            <person name="Nouioui I."/>
            <person name="Hezbri K."/>
            <person name="Abebe-Akele F."/>
            <person name="Simpson S."/>
            <person name="Morris K."/>
            <person name="Thomas K."/>
            <person name="Gtari M."/>
            <person name="Tisa L.S."/>
        </authorList>
    </citation>
    <scope>NUCLEOTIDE SEQUENCE [LARGE SCALE GENOMIC DNA]</scope>
    <source>
        <strain evidence="7">NRRL B-16219</strain>
    </source>
</reference>